<dbReference type="InterPro" id="IPR014790">
    <property type="entry name" value="MutL_C"/>
</dbReference>
<dbReference type="SUPFAM" id="SSF118116">
    <property type="entry name" value="DNA mismatch repair protein MutL"/>
    <property type="match status" value="1"/>
</dbReference>
<dbReference type="Proteomes" id="UP000267921">
    <property type="component" value="Unassembled WGS sequence"/>
</dbReference>
<accession>A0A1L3Q1A4</accession>
<evidence type="ECO:0000259" key="6">
    <source>
        <dbReference type="SMART" id="SM00853"/>
    </source>
</evidence>
<evidence type="ECO:0000313" key="13">
    <source>
        <dbReference type="Proteomes" id="UP000267921"/>
    </source>
</evidence>
<evidence type="ECO:0000313" key="8">
    <source>
        <dbReference type="EMBL" id="APH38654.1"/>
    </source>
</evidence>
<dbReference type="SUPFAM" id="SSF55874">
    <property type="entry name" value="ATPase domain of HSP90 chaperone/DNA topoisomerase II/histidine kinase"/>
    <property type="match status" value="1"/>
</dbReference>
<dbReference type="Gene3D" id="3.30.565.10">
    <property type="entry name" value="Histidine kinase-like ATPase, C-terminal domain"/>
    <property type="match status" value="1"/>
</dbReference>
<keyword evidence="9" id="KW-0378">Hydrolase</keyword>
<feature type="domain" description="MutL C-terminal dimerisation" evidence="6">
    <location>
        <begin position="412"/>
        <end position="552"/>
    </location>
</feature>
<feature type="region of interest" description="Disordered" evidence="5">
    <location>
        <begin position="335"/>
        <end position="385"/>
    </location>
</feature>
<dbReference type="HAMAP" id="MF_00149">
    <property type="entry name" value="DNA_mis_repair"/>
    <property type="match status" value="1"/>
</dbReference>
<dbReference type="InterPro" id="IPR042120">
    <property type="entry name" value="MutL_C_dimsub"/>
</dbReference>
<dbReference type="InterPro" id="IPR038973">
    <property type="entry name" value="MutL/Mlh/Pms-like"/>
</dbReference>
<evidence type="ECO:0000313" key="9">
    <source>
        <dbReference type="EMBL" id="RNI08347.1"/>
    </source>
</evidence>
<dbReference type="InterPro" id="IPR037198">
    <property type="entry name" value="MutL_C_sf"/>
</dbReference>
<organism evidence="8 11">
    <name type="scientific">Methanohalophilus halophilus</name>
    <dbReference type="NCBI Taxonomy" id="2177"/>
    <lineage>
        <taxon>Archaea</taxon>
        <taxon>Methanobacteriati</taxon>
        <taxon>Methanobacteriota</taxon>
        <taxon>Stenosarchaea group</taxon>
        <taxon>Methanomicrobia</taxon>
        <taxon>Methanosarcinales</taxon>
        <taxon>Methanosarcinaceae</taxon>
        <taxon>Methanohalophilus</taxon>
    </lineage>
</organism>
<dbReference type="Gene3D" id="3.30.1540.20">
    <property type="entry name" value="MutL, C-terminal domain, dimerisation subdomain"/>
    <property type="match status" value="1"/>
</dbReference>
<reference evidence="10 12" key="2">
    <citation type="submission" date="2016-10" db="EMBL/GenBank/DDBJ databases">
        <authorList>
            <person name="de Groot N.N."/>
        </authorList>
    </citation>
    <scope>NUCLEOTIDE SEQUENCE [LARGE SCALE GENOMIC DNA]</scope>
    <source>
        <strain evidence="10 12">Z-7982</strain>
    </source>
</reference>
<dbReference type="SMART" id="SM01340">
    <property type="entry name" value="DNA_mis_repair"/>
    <property type="match status" value="1"/>
</dbReference>
<dbReference type="CDD" id="cd16926">
    <property type="entry name" value="HATPase_MutL-MLH-PMS-like"/>
    <property type="match status" value="1"/>
</dbReference>
<dbReference type="GO" id="GO:0016887">
    <property type="term" value="F:ATP hydrolysis activity"/>
    <property type="evidence" value="ECO:0007669"/>
    <property type="project" value="InterPro"/>
</dbReference>
<dbReference type="NCBIfam" id="TIGR00585">
    <property type="entry name" value="mutl"/>
    <property type="match status" value="1"/>
</dbReference>
<evidence type="ECO:0000259" key="7">
    <source>
        <dbReference type="SMART" id="SM01340"/>
    </source>
</evidence>
<dbReference type="InterPro" id="IPR013507">
    <property type="entry name" value="DNA_mismatch_S5_2-like"/>
</dbReference>
<dbReference type="GO" id="GO:0030983">
    <property type="term" value="F:mismatched DNA binding"/>
    <property type="evidence" value="ECO:0007669"/>
    <property type="project" value="InterPro"/>
</dbReference>
<reference evidence="8 11" key="1">
    <citation type="submission" date="2016-10" db="EMBL/GenBank/DDBJ databases">
        <title>Methanohalophilus halophilus.</title>
        <authorList>
            <person name="L'haridon S."/>
        </authorList>
    </citation>
    <scope>NUCLEOTIDE SEQUENCE [LARGE SCALE GENOMIC DNA]</scope>
    <source>
        <strain evidence="8 11">Z-7982</strain>
    </source>
</reference>
<comment type="similarity">
    <text evidence="1 4">Belongs to the DNA mismatch repair MutL/HexB family.</text>
</comment>
<evidence type="ECO:0000256" key="2">
    <source>
        <dbReference type="ARBA" id="ARBA00022763"/>
    </source>
</evidence>
<name>A0A1L3Q1A4_9EURY</name>
<dbReference type="InterPro" id="IPR020568">
    <property type="entry name" value="Ribosomal_Su5_D2-typ_SF"/>
</dbReference>
<dbReference type="GO" id="GO:0005524">
    <property type="term" value="F:ATP binding"/>
    <property type="evidence" value="ECO:0007669"/>
    <property type="project" value="InterPro"/>
</dbReference>
<evidence type="ECO:0000256" key="3">
    <source>
        <dbReference type="ARBA" id="ARBA00023204"/>
    </source>
</evidence>
<dbReference type="GO" id="GO:0032300">
    <property type="term" value="C:mismatch repair complex"/>
    <property type="evidence" value="ECO:0007669"/>
    <property type="project" value="InterPro"/>
</dbReference>
<dbReference type="InterPro" id="IPR002099">
    <property type="entry name" value="MutL/Mlh/PMS"/>
</dbReference>
<evidence type="ECO:0000313" key="10">
    <source>
        <dbReference type="EMBL" id="SDW18516.1"/>
    </source>
</evidence>
<keyword evidence="9" id="KW-0540">Nuclease</keyword>
<keyword evidence="3 4" id="KW-0234">DNA repair</keyword>
<dbReference type="Proteomes" id="UP000198669">
    <property type="component" value="Unassembled WGS sequence"/>
</dbReference>
<dbReference type="SMART" id="SM00853">
    <property type="entry name" value="MutL_C"/>
    <property type="match status" value="1"/>
</dbReference>
<dbReference type="Pfam" id="PF01119">
    <property type="entry name" value="DNA_mis_repair"/>
    <property type="match status" value="1"/>
</dbReference>
<dbReference type="GO" id="GO:0140664">
    <property type="term" value="F:ATP-dependent DNA damage sensor activity"/>
    <property type="evidence" value="ECO:0007669"/>
    <property type="project" value="InterPro"/>
</dbReference>
<dbReference type="SUPFAM" id="SSF54211">
    <property type="entry name" value="Ribosomal protein S5 domain 2-like"/>
    <property type="match status" value="1"/>
</dbReference>
<dbReference type="Gene3D" id="3.30.230.10">
    <property type="match status" value="1"/>
</dbReference>
<evidence type="ECO:0000256" key="4">
    <source>
        <dbReference type="HAMAP-Rule" id="MF_00149"/>
    </source>
</evidence>
<dbReference type="GeneID" id="30582811"/>
<gene>
    <name evidence="4 9" type="primary">mutL</name>
    <name evidence="8" type="ORF">BHR79_03565</name>
    <name evidence="9" type="ORF">EFE40_07295</name>
    <name evidence="10" type="ORF">SAMN04515625_0548</name>
</gene>
<keyword evidence="9" id="KW-0255">Endonuclease</keyword>
<dbReference type="RefSeq" id="WP_072561107.1">
    <property type="nucleotide sequence ID" value="NZ_CP017921.1"/>
</dbReference>
<dbReference type="Pfam" id="PF13589">
    <property type="entry name" value="HATPase_c_3"/>
    <property type="match status" value="1"/>
</dbReference>
<dbReference type="STRING" id="2177.BHR79_03565"/>
<dbReference type="CDD" id="cd00782">
    <property type="entry name" value="MutL_Trans"/>
    <property type="match status" value="1"/>
</dbReference>
<keyword evidence="11" id="KW-1185">Reference proteome</keyword>
<dbReference type="OrthoDB" id="146201at2157"/>
<dbReference type="EMBL" id="CP017921">
    <property type="protein sequence ID" value="APH38654.1"/>
    <property type="molecule type" value="Genomic_DNA"/>
</dbReference>
<dbReference type="InterPro" id="IPR020667">
    <property type="entry name" value="DNA_mismatch_repair_MutL"/>
</dbReference>
<dbReference type="GO" id="GO:0006298">
    <property type="term" value="P:mismatch repair"/>
    <property type="evidence" value="ECO:0007669"/>
    <property type="project" value="UniProtKB-UniRule"/>
</dbReference>
<keyword evidence="2 4" id="KW-0227">DNA damage</keyword>
<dbReference type="KEGG" id="mhaz:BHR79_03565"/>
<proteinExistence type="inferred from homology"/>
<dbReference type="Proteomes" id="UP000186879">
    <property type="component" value="Chromosome"/>
</dbReference>
<dbReference type="AlphaFoldDB" id="A0A1L3Q1A4"/>
<evidence type="ECO:0000313" key="11">
    <source>
        <dbReference type="Proteomes" id="UP000186879"/>
    </source>
</evidence>
<dbReference type="InterPro" id="IPR014762">
    <property type="entry name" value="DNA_mismatch_repair_CS"/>
</dbReference>
<dbReference type="InterPro" id="IPR036890">
    <property type="entry name" value="HATPase_C_sf"/>
</dbReference>
<reference evidence="9 13" key="3">
    <citation type="submission" date="2018-10" db="EMBL/GenBank/DDBJ databases">
        <title>Cultivation of a novel Methanohalophilus strain from Kebrit Deep of the Red Sea and a genomic comparison of members of the genus Methanohalophilus.</title>
        <authorList>
            <person name="Guan Y."/>
            <person name="Ngugi D.K."/>
            <person name="Stingl U."/>
        </authorList>
    </citation>
    <scope>NUCLEOTIDE SEQUENCE [LARGE SCALE GENOMIC DNA]</scope>
    <source>
        <strain evidence="9 13">DSM 3094</strain>
    </source>
</reference>
<feature type="domain" description="DNA mismatch repair protein S5" evidence="7">
    <location>
        <begin position="211"/>
        <end position="329"/>
    </location>
</feature>
<dbReference type="PROSITE" id="PS00058">
    <property type="entry name" value="DNA_MISMATCH_REPAIR_1"/>
    <property type="match status" value="1"/>
</dbReference>
<dbReference type="FunFam" id="3.30.565.10:FF:000003">
    <property type="entry name" value="DNA mismatch repair endonuclease MutL"/>
    <property type="match status" value="1"/>
</dbReference>
<protein>
    <recommendedName>
        <fullName evidence="4">DNA mismatch repair protein MutL</fullName>
    </recommendedName>
</protein>
<comment type="function">
    <text evidence="4">This protein is involved in the repair of mismatches in DNA. It is required for dam-dependent methyl-directed DNA mismatch repair. May act as a 'molecular matchmaker', a protein that promotes the formation of a stable complex between two or more DNA-binding proteins in an ATP-dependent manner without itself being part of a final effector complex.</text>
</comment>
<evidence type="ECO:0000256" key="5">
    <source>
        <dbReference type="SAM" id="MobiDB-lite"/>
    </source>
</evidence>
<sequence length="597" mass="66088">MGKPEHIHLLDEATINQIAAGEVIERPASVVKELIDNSLDAGASDIRVEIEGAGSKSITVIDDGSGIGRDEAPVAFTKHSTSKIESKDDLHRIITLGFRGEALSSIAAVSRVELISRTADCLSAVKVRVEGGSVGETTDTGSSVGTRVEVRDLFYNTPARRKYLKSKRTELSHITDTVTRQALGNPEVSFTLLNEGKVVLRCGKGELFDRMVQVLGADVARQLIPLEYKDDLLSLWGYISKPGYYRSNREMNYFFVNGRNISSPAISNAVRLGYYTMLPKGRYPAAVLNVKINLEEVDVNVHPAKRYVRLSRENEIMDGISSAVEQALKQEKLVPEAKPSPTMTMQASLASPGKPASKESVSSESPVIRESTPNYTPPPRDTQRRLKRSERILAEEKVQPERAGSGVSDARILGQVNELYIVAETDEGLLLIDQHAAHERIMYEQISRRVKHDWQELISPVTVDLTTREKVLLEEYIPYLEDLGFSLSEFGTQTYVITTVPTVMGKIEDPSVVHDILADLFAQGRVKEKKGMEDMLCKTMACRSAIKAGAPCNTEQMQNLLDQLEQTENPYTCPHGRPTMITLGKAELDKMFKRTGV</sequence>
<dbReference type="GO" id="GO:0004519">
    <property type="term" value="F:endonuclease activity"/>
    <property type="evidence" value="ECO:0007669"/>
    <property type="project" value="UniProtKB-KW"/>
</dbReference>
<dbReference type="InterPro" id="IPR042121">
    <property type="entry name" value="MutL_C_regsub"/>
</dbReference>
<dbReference type="PANTHER" id="PTHR10073">
    <property type="entry name" value="DNA MISMATCH REPAIR PROTEIN MLH, PMS, MUTL"/>
    <property type="match status" value="1"/>
</dbReference>
<evidence type="ECO:0000313" key="12">
    <source>
        <dbReference type="Proteomes" id="UP000198669"/>
    </source>
</evidence>
<dbReference type="Pfam" id="PF08676">
    <property type="entry name" value="MutL_C"/>
    <property type="match status" value="1"/>
</dbReference>
<dbReference type="Gene3D" id="3.30.1370.100">
    <property type="entry name" value="MutL, C-terminal domain, regulatory subdomain"/>
    <property type="match status" value="1"/>
</dbReference>
<dbReference type="EMBL" id="FNMU01000001">
    <property type="protein sequence ID" value="SDW18516.1"/>
    <property type="molecule type" value="Genomic_DNA"/>
</dbReference>
<evidence type="ECO:0000256" key="1">
    <source>
        <dbReference type="ARBA" id="ARBA00006082"/>
    </source>
</evidence>
<dbReference type="EMBL" id="RJJG01000005">
    <property type="protein sequence ID" value="RNI08347.1"/>
    <property type="molecule type" value="Genomic_DNA"/>
</dbReference>
<dbReference type="PANTHER" id="PTHR10073:SF12">
    <property type="entry name" value="DNA MISMATCH REPAIR PROTEIN MLH1"/>
    <property type="match status" value="1"/>
</dbReference>
<dbReference type="InterPro" id="IPR014721">
    <property type="entry name" value="Ribsml_uS5_D2-typ_fold_subgr"/>
</dbReference>